<dbReference type="AlphaFoldDB" id="A0A081BCE9"/>
<keyword evidence="5" id="KW-0029">Amino-acid transport</keyword>
<protein>
    <submittedName>
        <fullName evidence="10">Inner-membrane translocator</fullName>
    </submittedName>
</protein>
<dbReference type="PANTHER" id="PTHR11795">
    <property type="entry name" value="BRANCHED-CHAIN AMINO ACID TRANSPORT SYSTEM PERMEASE PROTEIN LIVH"/>
    <property type="match status" value="1"/>
</dbReference>
<dbReference type="GO" id="GO:0005886">
    <property type="term" value="C:plasma membrane"/>
    <property type="evidence" value="ECO:0007669"/>
    <property type="project" value="UniProtKB-SubCell"/>
</dbReference>
<feature type="transmembrane region" description="Helical" evidence="9">
    <location>
        <begin position="272"/>
        <end position="290"/>
    </location>
</feature>
<keyword evidence="4 9" id="KW-0812">Transmembrane</keyword>
<gene>
    <name evidence="10" type="ORF">M2A_2216</name>
</gene>
<dbReference type="RefSeq" id="WP_045447217.1">
    <property type="nucleotide sequence ID" value="NZ_BBIO01000011.1"/>
</dbReference>
<dbReference type="eggNOG" id="COG0559">
    <property type="taxonomic scope" value="Bacteria"/>
</dbReference>
<reference evidence="10 11" key="1">
    <citation type="submission" date="2014-07" db="EMBL/GenBank/DDBJ databases">
        <title>Tepidicaulis marinum gen. nov., sp. nov., a novel marine bacterium denitrifying nitrate to nitrous oxide strictly under microaerobic conditions.</title>
        <authorList>
            <person name="Takeuchi M."/>
            <person name="Yamagishi T."/>
            <person name="Kamagata Y."/>
            <person name="Oshima K."/>
            <person name="Hattori M."/>
            <person name="Katayama T."/>
            <person name="Hanada S."/>
            <person name="Tamaki H."/>
            <person name="Marumo K."/>
            <person name="Maeda H."/>
            <person name="Nedachi M."/>
            <person name="Iwasaki W."/>
            <person name="Suwa Y."/>
            <person name="Sakata S."/>
        </authorList>
    </citation>
    <scope>NUCLEOTIDE SEQUENCE [LARGE SCALE GENOMIC DNA]</scope>
    <source>
        <strain evidence="10 11">MA2</strain>
    </source>
</reference>
<evidence type="ECO:0000256" key="4">
    <source>
        <dbReference type="ARBA" id="ARBA00022692"/>
    </source>
</evidence>
<keyword evidence="11" id="KW-1185">Reference proteome</keyword>
<dbReference type="InterPro" id="IPR001851">
    <property type="entry name" value="ABC_transp_permease"/>
</dbReference>
<dbReference type="Pfam" id="PF02653">
    <property type="entry name" value="BPD_transp_2"/>
    <property type="match status" value="1"/>
</dbReference>
<evidence type="ECO:0000256" key="3">
    <source>
        <dbReference type="ARBA" id="ARBA00022475"/>
    </source>
</evidence>
<dbReference type="GO" id="GO:0006865">
    <property type="term" value="P:amino acid transport"/>
    <property type="evidence" value="ECO:0007669"/>
    <property type="project" value="UniProtKB-KW"/>
</dbReference>
<evidence type="ECO:0000313" key="10">
    <source>
        <dbReference type="EMBL" id="GAK45717.1"/>
    </source>
</evidence>
<evidence type="ECO:0000256" key="6">
    <source>
        <dbReference type="ARBA" id="ARBA00022989"/>
    </source>
</evidence>
<evidence type="ECO:0000256" key="1">
    <source>
        <dbReference type="ARBA" id="ARBA00004651"/>
    </source>
</evidence>
<comment type="similarity">
    <text evidence="8">Belongs to the binding-protein-dependent transport system permease family. LivHM subfamily.</text>
</comment>
<keyword evidence="2" id="KW-0813">Transport</keyword>
<feature type="transmembrane region" description="Helical" evidence="9">
    <location>
        <begin position="102"/>
        <end position="119"/>
    </location>
</feature>
<dbReference type="PANTHER" id="PTHR11795:SF445">
    <property type="entry name" value="AMINO ACID ABC TRANSPORTER PERMEASE PROTEIN"/>
    <property type="match status" value="1"/>
</dbReference>
<evidence type="ECO:0000256" key="5">
    <source>
        <dbReference type="ARBA" id="ARBA00022970"/>
    </source>
</evidence>
<name>A0A081BCE9_9HYPH</name>
<keyword evidence="6 9" id="KW-1133">Transmembrane helix</keyword>
<evidence type="ECO:0000256" key="9">
    <source>
        <dbReference type="SAM" id="Phobius"/>
    </source>
</evidence>
<dbReference type="EMBL" id="BBIO01000011">
    <property type="protein sequence ID" value="GAK45717.1"/>
    <property type="molecule type" value="Genomic_DNA"/>
</dbReference>
<evidence type="ECO:0000313" key="11">
    <source>
        <dbReference type="Proteomes" id="UP000028702"/>
    </source>
</evidence>
<evidence type="ECO:0000256" key="7">
    <source>
        <dbReference type="ARBA" id="ARBA00023136"/>
    </source>
</evidence>
<dbReference type="STRING" id="1333998.M2A_2216"/>
<feature type="transmembrane region" description="Helical" evidence="9">
    <location>
        <begin position="45"/>
        <end position="65"/>
    </location>
</feature>
<dbReference type="Proteomes" id="UP000028702">
    <property type="component" value="Unassembled WGS sequence"/>
</dbReference>
<feature type="transmembrane region" description="Helical" evidence="9">
    <location>
        <begin position="20"/>
        <end position="40"/>
    </location>
</feature>
<comment type="caution">
    <text evidence="10">The sequence shown here is derived from an EMBL/GenBank/DDBJ whole genome shotgun (WGS) entry which is preliminary data.</text>
</comment>
<sequence length="300" mass="32119">MIDNFLLLFDYPVLSADLALNGLLIGAVFVLAAFGMALVWGVLNIINIVQGEFVMLGGFVALMAAEAGLPVLLGIPIAALALFILGWGLYRLVIFRVIDRDLFVSVLATFGLSIVLQQLSNELFGADVRTLEAGLGTLLLFDGAVALAQIKVLAFFLALGLGLLLWLFLKYSRLGQAIRATAQNPRAASILGIDTDRVYAATYALNAALCGAAGALVVMAWAIHPYIGLPYTVRSFLIVIVAGIGNIGAVVAAGLGLGAFENVAGFIFGTEYQIALVFLLMVLVLVWRNLRLQRKRMYLK</sequence>
<feature type="transmembrane region" description="Helical" evidence="9">
    <location>
        <begin position="203"/>
        <end position="223"/>
    </location>
</feature>
<keyword evidence="7 9" id="KW-0472">Membrane</keyword>
<evidence type="ECO:0000256" key="2">
    <source>
        <dbReference type="ARBA" id="ARBA00022448"/>
    </source>
</evidence>
<dbReference type="CDD" id="cd06582">
    <property type="entry name" value="TM_PBP1_LivH_like"/>
    <property type="match status" value="1"/>
</dbReference>
<comment type="subcellular location">
    <subcellularLocation>
        <location evidence="1">Cell membrane</location>
        <topology evidence="1">Multi-pass membrane protein</topology>
    </subcellularLocation>
</comment>
<evidence type="ECO:0000256" key="8">
    <source>
        <dbReference type="ARBA" id="ARBA00037998"/>
    </source>
</evidence>
<feature type="transmembrane region" description="Helical" evidence="9">
    <location>
        <begin position="235"/>
        <end position="260"/>
    </location>
</feature>
<organism evidence="10 11">
    <name type="scientific">Tepidicaulis marinus</name>
    <dbReference type="NCBI Taxonomy" id="1333998"/>
    <lineage>
        <taxon>Bacteria</taxon>
        <taxon>Pseudomonadati</taxon>
        <taxon>Pseudomonadota</taxon>
        <taxon>Alphaproteobacteria</taxon>
        <taxon>Hyphomicrobiales</taxon>
        <taxon>Parvibaculaceae</taxon>
        <taxon>Tepidicaulis</taxon>
    </lineage>
</organism>
<keyword evidence="3" id="KW-1003">Cell membrane</keyword>
<dbReference type="GO" id="GO:0022857">
    <property type="term" value="F:transmembrane transporter activity"/>
    <property type="evidence" value="ECO:0007669"/>
    <property type="project" value="InterPro"/>
</dbReference>
<dbReference type="InterPro" id="IPR052157">
    <property type="entry name" value="BCAA_transport_permease"/>
</dbReference>
<feature type="transmembrane region" description="Helical" evidence="9">
    <location>
        <begin position="152"/>
        <end position="169"/>
    </location>
</feature>
<proteinExistence type="inferred from homology"/>
<accession>A0A081BCE9</accession>
<feature type="transmembrane region" description="Helical" evidence="9">
    <location>
        <begin position="71"/>
        <end position="90"/>
    </location>
</feature>